<feature type="transmembrane region" description="Helical" evidence="1">
    <location>
        <begin position="240"/>
        <end position="257"/>
    </location>
</feature>
<keyword evidence="3" id="KW-1185">Reference proteome</keyword>
<accession>A0A4R2GJF6</accession>
<feature type="transmembrane region" description="Helical" evidence="1">
    <location>
        <begin position="336"/>
        <end position="356"/>
    </location>
</feature>
<dbReference type="Pfam" id="PF05940">
    <property type="entry name" value="NnrS"/>
    <property type="match status" value="1"/>
</dbReference>
<sequence>MSILRFRPDAPPALLSYGFRPFFLLGALYAGLAVLIWLPMLRGALETQSLFAPLDWHIHEMLYGYLAAILTGFLLTAIPNWTGRRPVQGYPLLGLALLWIAGRIAVFFSADIGWLATTVIDCAFLTAVTAAAMIEIMNGRNWRNLMVIIPVSIFALSNILFHLEAHFAGVSDMARRLGIGAAVVLIVLIGGRIIPGFTRNWLARENPGRLPAPVSRFDMATVLLTAFSLALWTLAPATLATGFLLMIAAAFNAVRLARWAGYRALRDPLVMILHLGYVFVPVGLLLVGWQIVDPARLSPAAGIHALGAGAIGVMTLAVMVRATLGHTGRALRAGPAGCAVFTAVLIAAMTRIVAGLNLAGPWLVELSGAAWAAAFIGFVLLYGPMLLGPRVERQAP</sequence>
<feature type="transmembrane region" description="Helical" evidence="1">
    <location>
        <begin position="90"/>
        <end position="108"/>
    </location>
</feature>
<keyword evidence="1" id="KW-0812">Transmembrane</keyword>
<feature type="transmembrane region" description="Helical" evidence="1">
    <location>
        <begin position="61"/>
        <end position="78"/>
    </location>
</feature>
<dbReference type="EMBL" id="SLWL01000021">
    <property type="protein sequence ID" value="TCO08653.1"/>
    <property type="molecule type" value="Genomic_DNA"/>
</dbReference>
<dbReference type="AlphaFoldDB" id="A0A4R2GJF6"/>
<keyword evidence="1" id="KW-1133">Transmembrane helix</keyword>
<dbReference type="OrthoDB" id="9770040at2"/>
<feature type="transmembrane region" description="Helical" evidence="1">
    <location>
        <begin position="145"/>
        <end position="165"/>
    </location>
</feature>
<gene>
    <name evidence="2" type="ORF">EV666_12116</name>
</gene>
<feature type="transmembrane region" description="Helical" evidence="1">
    <location>
        <begin position="217"/>
        <end position="234"/>
    </location>
</feature>
<evidence type="ECO:0000313" key="2">
    <source>
        <dbReference type="EMBL" id="TCO08653.1"/>
    </source>
</evidence>
<feature type="transmembrane region" description="Helical" evidence="1">
    <location>
        <begin position="21"/>
        <end position="41"/>
    </location>
</feature>
<evidence type="ECO:0000256" key="1">
    <source>
        <dbReference type="SAM" id="Phobius"/>
    </source>
</evidence>
<feature type="transmembrane region" description="Helical" evidence="1">
    <location>
        <begin position="177"/>
        <end position="197"/>
    </location>
</feature>
<proteinExistence type="predicted"/>
<feature type="transmembrane region" description="Helical" evidence="1">
    <location>
        <begin position="269"/>
        <end position="291"/>
    </location>
</feature>
<feature type="transmembrane region" description="Helical" evidence="1">
    <location>
        <begin position="114"/>
        <end position="133"/>
    </location>
</feature>
<organism evidence="2 3">
    <name type="scientific">Camelimonas lactis</name>
    <dbReference type="NCBI Taxonomy" id="659006"/>
    <lineage>
        <taxon>Bacteria</taxon>
        <taxon>Pseudomonadati</taxon>
        <taxon>Pseudomonadota</taxon>
        <taxon>Alphaproteobacteria</taxon>
        <taxon>Hyphomicrobiales</taxon>
        <taxon>Chelatococcaceae</taxon>
        <taxon>Camelimonas</taxon>
    </lineage>
</organism>
<dbReference type="InterPro" id="IPR010266">
    <property type="entry name" value="NnrS"/>
</dbReference>
<feature type="transmembrane region" description="Helical" evidence="1">
    <location>
        <begin position="303"/>
        <end position="324"/>
    </location>
</feature>
<feature type="transmembrane region" description="Helical" evidence="1">
    <location>
        <begin position="368"/>
        <end position="387"/>
    </location>
</feature>
<comment type="caution">
    <text evidence="2">The sequence shown here is derived from an EMBL/GenBank/DDBJ whole genome shotgun (WGS) entry which is preliminary data.</text>
</comment>
<name>A0A4R2GJF6_9HYPH</name>
<keyword evidence="1" id="KW-0472">Membrane</keyword>
<evidence type="ECO:0000313" key="3">
    <source>
        <dbReference type="Proteomes" id="UP000294881"/>
    </source>
</evidence>
<reference evidence="2 3" key="1">
    <citation type="submission" date="2019-03" db="EMBL/GenBank/DDBJ databases">
        <title>Genomic Encyclopedia of Type Strains, Phase IV (KMG-IV): sequencing the most valuable type-strain genomes for metagenomic binning, comparative biology and taxonomic classification.</title>
        <authorList>
            <person name="Goeker M."/>
        </authorList>
    </citation>
    <scope>NUCLEOTIDE SEQUENCE [LARGE SCALE GENOMIC DNA]</scope>
    <source>
        <strain evidence="2 3">DSM 22958</strain>
    </source>
</reference>
<protein>
    <submittedName>
        <fullName evidence="2">Uncharacterized protein involved in response to NO</fullName>
    </submittedName>
</protein>
<dbReference type="RefSeq" id="WP_132010526.1">
    <property type="nucleotide sequence ID" value="NZ_JBHUNN010000001.1"/>
</dbReference>
<dbReference type="Proteomes" id="UP000294881">
    <property type="component" value="Unassembled WGS sequence"/>
</dbReference>